<dbReference type="GO" id="GO:0031169">
    <property type="term" value="P:ferrichrome biosynthetic process"/>
    <property type="evidence" value="ECO:0007669"/>
    <property type="project" value="UniProtKB-ARBA"/>
</dbReference>
<dbReference type="Gene3D" id="3.30.300.30">
    <property type="match status" value="3"/>
</dbReference>
<dbReference type="OrthoDB" id="416786at2759"/>
<dbReference type="InterPro" id="IPR006162">
    <property type="entry name" value="Ppantetheine_attach_site"/>
</dbReference>
<dbReference type="Proteomes" id="UP000092177">
    <property type="component" value="Chromosome 6"/>
</dbReference>
<dbReference type="Pfam" id="PF00668">
    <property type="entry name" value="Condensation"/>
    <property type="match status" value="6"/>
</dbReference>
<dbReference type="InterPro" id="IPR009081">
    <property type="entry name" value="PP-bd_ACP"/>
</dbReference>
<gene>
    <name evidence="8" type="ORF">CH63R_08460</name>
</gene>
<dbReference type="InterPro" id="IPR010071">
    <property type="entry name" value="AA_adenyl_dom"/>
</dbReference>
<keyword evidence="3" id="KW-0597">Phosphoprotein</keyword>
<evidence type="ECO:0000259" key="7">
    <source>
        <dbReference type="PROSITE" id="PS50075"/>
    </source>
</evidence>
<dbReference type="InterPro" id="IPR045851">
    <property type="entry name" value="AMP-bd_C_sf"/>
</dbReference>
<feature type="domain" description="Carrier" evidence="7">
    <location>
        <begin position="4390"/>
        <end position="4463"/>
    </location>
</feature>
<dbReference type="Gene3D" id="3.30.559.10">
    <property type="entry name" value="Chloramphenicol acetyltransferase-like domain"/>
    <property type="match status" value="6"/>
</dbReference>
<evidence type="ECO:0000256" key="6">
    <source>
        <dbReference type="SAM" id="MobiDB-lite"/>
    </source>
</evidence>
<dbReference type="GO" id="GO:0010106">
    <property type="term" value="P:cellular response to iron ion starvation"/>
    <property type="evidence" value="ECO:0007669"/>
    <property type="project" value="UniProtKB-ARBA"/>
</dbReference>
<dbReference type="InterPro" id="IPR023213">
    <property type="entry name" value="CAT-like_dom_sf"/>
</dbReference>
<dbReference type="InterPro" id="IPR020845">
    <property type="entry name" value="AMP-binding_CS"/>
</dbReference>
<dbReference type="InterPro" id="IPR042099">
    <property type="entry name" value="ANL_N_sf"/>
</dbReference>
<dbReference type="SMART" id="SM00823">
    <property type="entry name" value="PKS_PP"/>
    <property type="match status" value="6"/>
</dbReference>
<comment type="pathway">
    <text evidence="1">Siderophore biosynthesis.</text>
</comment>
<name>A0A1B7Y4H0_COLHI</name>
<reference evidence="9" key="1">
    <citation type="journal article" date="2017" name="BMC Genomics">
        <title>Gapless genome assembly of Colletotrichum higginsianum reveals chromosome structure and association of transposable elements with secondary metabolite gene clusters.</title>
        <authorList>
            <person name="Dallery J.-F."/>
            <person name="Lapalu N."/>
            <person name="Zampounis A."/>
            <person name="Pigne S."/>
            <person name="Luyten I."/>
            <person name="Amselem J."/>
            <person name="Wittenberg A.H.J."/>
            <person name="Zhou S."/>
            <person name="de Queiroz M.V."/>
            <person name="Robin G.P."/>
            <person name="Auger A."/>
            <person name="Hainaut M."/>
            <person name="Henrissat B."/>
            <person name="Kim K.-T."/>
            <person name="Lee Y.-H."/>
            <person name="Lespinet O."/>
            <person name="Schwartz D.C."/>
            <person name="Thon M.R."/>
            <person name="O'Connell R.J."/>
        </authorList>
    </citation>
    <scope>NUCLEOTIDE SEQUENCE [LARGE SCALE GENOMIC DNA]</scope>
    <source>
        <strain evidence="9">IMI 349063</strain>
    </source>
</reference>
<dbReference type="Gene3D" id="3.30.559.30">
    <property type="entry name" value="Nonribosomal peptide synthetase, condensation domain"/>
    <property type="match status" value="6"/>
</dbReference>
<dbReference type="RefSeq" id="XP_018155457.1">
    <property type="nucleotide sequence ID" value="XM_018303434.1"/>
</dbReference>
<protein>
    <submittedName>
        <fullName evidence="8">Non-ribosomal peptide synthetase</fullName>
    </submittedName>
</protein>
<dbReference type="GeneID" id="28867541"/>
<comment type="caution">
    <text evidence="8">The sequence shown here is derived from an EMBL/GenBank/DDBJ whole genome shotgun (WGS) entry which is preliminary data.</text>
</comment>
<dbReference type="SUPFAM" id="SSF56801">
    <property type="entry name" value="Acetyl-CoA synthetase-like"/>
    <property type="match status" value="3"/>
</dbReference>
<dbReference type="SMART" id="SM01294">
    <property type="entry name" value="PKS_PP_betabranch"/>
    <property type="match status" value="1"/>
</dbReference>
<evidence type="ECO:0000256" key="5">
    <source>
        <dbReference type="ARBA" id="ARBA00029454"/>
    </source>
</evidence>
<keyword evidence="9" id="KW-1185">Reference proteome</keyword>
<dbReference type="PROSITE" id="PS00455">
    <property type="entry name" value="AMP_BINDING"/>
    <property type="match status" value="2"/>
</dbReference>
<dbReference type="InterPro" id="IPR001242">
    <property type="entry name" value="Condensation_dom"/>
</dbReference>
<dbReference type="SUPFAM" id="SSF47336">
    <property type="entry name" value="ACP-like"/>
    <property type="match status" value="6"/>
</dbReference>
<dbReference type="Pfam" id="PF00501">
    <property type="entry name" value="AMP-binding"/>
    <property type="match status" value="3"/>
</dbReference>
<feature type="domain" description="Carrier" evidence="7">
    <location>
        <begin position="2192"/>
        <end position="2265"/>
    </location>
</feature>
<evidence type="ECO:0000256" key="1">
    <source>
        <dbReference type="ARBA" id="ARBA00004924"/>
    </source>
</evidence>
<dbReference type="FunFam" id="3.40.50.980:FF:000001">
    <property type="entry name" value="Non-ribosomal peptide synthetase"/>
    <property type="match status" value="1"/>
</dbReference>
<evidence type="ECO:0000256" key="3">
    <source>
        <dbReference type="ARBA" id="ARBA00022553"/>
    </source>
</evidence>
<feature type="compositionally biased region" description="Polar residues" evidence="6">
    <location>
        <begin position="4133"/>
        <end position="4144"/>
    </location>
</feature>
<feature type="domain" description="Carrier" evidence="7">
    <location>
        <begin position="3260"/>
        <end position="3336"/>
    </location>
</feature>
<dbReference type="PROSITE" id="PS50075">
    <property type="entry name" value="CARRIER"/>
    <property type="match status" value="6"/>
</dbReference>
<dbReference type="Gene3D" id="1.10.1200.10">
    <property type="entry name" value="ACP-like"/>
    <property type="match status" value="6"/>
</dbReference>
<dbReference type="CDD" id="cd05918">
    <property type="entry name" value="A_NRPS_SidN3_like"/>
    <property type="match status" value="3"/>
</dbReference>
<evidence type="ECO:0000256" key="2">
    <source>
        <dbReference type="ARBA" id="ARBA00022450"/>
    </source>
</evidence>
<dbReference type="Pfam" id="PF00550">
    <property type="entry name" value="PP-binding"/>
    <property type="match status" value="6"/>
</dbReference>
<dbReference type="Gene3D" id="3.40.50.12780">
    <property type="entry name" value="N-terminal domain of ligase-like"/>
    <property type="match status" value="3"/>
</dbReference>
<dbReference type="FunFam" id="3.30.300.30:FF:000015">
    <property type="entry name" value="Nonribosomal peptide synthase SidD"/>
    <property type="match status" value="1"/>
</dbReference>
<dbReference type="KEGG" id="chig:CH63R_08460"/>
<dbReference type="PANTHER" id="PTHR45527:SF1">
    <property type="entry name" value="FATTY ACID SYNTHASE"/>
    <property type="match status" value="1"/>
</dbReference>
<accession>A0A1B7Y4H0</accession>
<feature type="domain" description="Carrier" evidence="7">
    <location>
        <begin position="1635"/>
        <end position="1712"/>
    </location>
</feature>
<feature type="region of interest" description="Disordered" evidence="6">
    <location>
        <begin position="3776"/>
        <end position="3810"/>
    </location>
</feature>
<dbReference type="GO" id="GO:0016874">
    <property type="term" value="F:ligase activity"/>
    <property type="evidence" value="ECO:0007669"/>
    <property type="project" value="UniProtKB-KW"/>
</dbReference>
<dbReference type="FunFam" id="3.30.300.30:FF:000033">
    <property type="entry name" value="Nonribosomal siderophore peptide synthase SidC"/>
    <property type="match status" value="1"/>
</dbReference>
<dbReference type="GO" id="GO:0005737">
    <property type="term" value="C:cytoplasm"/>
    <property type="evidence" value="ECO:0007669"/>
    <property type="project" value="TreeGrafter"/>
</dbReference>
<dbReference type="InterPro" id="IPR020806">
    <property type="entry name" value="PKS_PP-bd"/>
</dbReference>
<dbReference type="InterPro" id="IPR000873">
    <property type="entry name" value="AMP-dep_synth/lig_dom"/>
</dbReference>
<keyword evidence="4" id="KW-0436">Ligase</keyword>
<feature type="domain" description="Carrier" evidence="7">
    <location>
        <begin position="3829"/>
        <end position="3905"/>
    </location>
</feature>
<dbReference type="PANTHER" id="PTHR45527">
    <property type="entry name" value="NONRIBOSOMAL PEPTIDE SYNTHETASE"/>
    <property type="match status" value="1"/>
</dbReference>
<sequence>MTDIDPKFKPESKLDLELSVLNPHPERVPGPRLLQELVQRTSDSALPAIHHLDNHGEEFLLSYSQLHRAVDSLASRISRSLGKASTLEHFVVPLLVPQCPHLYIAILAILKAGGAFCPLHLDAPPERVRFILQDVSAKIVVVSRDLVSKIPQDEPDRIILIVDQDDVEEPTSPHSGPVRDSKPHDLAYVMYTSGSTGTPKGVGVSHDAAAQSLLAHNRHIPSFRRFLQFASPTFDVSVFEIFFPLFRGSTLVTCDRGRMLNDLPAVIRMLQVDACELTPTVAGSLLRSRKNAPCLKLLLTIGEMLTEPVIREFGGTGESGSILWGMYGPTEAAIHCTLRPSYPGDCAVSNIGFPLDSVSCFVASIPEEGSAYEFRILPLGEPGELVVGGHQLASGYLNRPTQTNAAFIDTTYGRVYRTGDKAIMNPDGTLECLGRISDGQVKLRGQRIELGEVEQAAMRTEGCHSAVAMVLGGILVLFCAVDDASTPEDQAEKILNTCRTWLPSFMVPGDVVVKTNFPRLPSGKVDRKQLRGEYETATEPQNTTRTEPADEIEQKVLGVVSKALGSRVSSLTQLASAGVDSLKAIRLASALRDEGFQVSATDILGSRTFLALCTRLRMASAFKVREEGSRDHDVDPSEIHLDQVLEWRADLLPLSDEIERVHRCTPLQSSMLAETSANPQAYCNWVELEFPVDSTIQDIERWTHLMAENNEILRSGFVSLSLGFAQVVFNQLPQTIVHIVDEFDHDFSLTSDEEFLHPFRAQICNGKLGSGPVLLLKIHHALYDGWSVDMLVHDFSLLSTGRPPGPRPQFRDVAKFYADPAVNTCMDEARSFWADHLLGWQRHNLPRLLGRPVETPQAQTVTRRLDIPQSALDEATSRLNCHPQVFFQAALLWLWAGLQGQQDVVIGSVSSGRTIPVTGVERVLGPCITTTPLRVNLAGFTALSDLVRSIHSTNRQILQHGILPLSDIKKIAGVNPGDALFDVLLVYQESLYSQEPGQGQVKEVSHRDFLETSLLVEIEPSQKGPTCRLTYHTSAISAEHVSILAEQLESAVLHLIRQPESRIDAVEKSLPRKLTSVFNSKPSTLSAVPDLAATFEQSASLTPHVSAISFAKSLQHDAVETISFGELNSVSNRIARFLRGQGAREGDIVGLIMEKSISLYAAMLGILKAGCAYLPLLPTTPAERTKVILTQAGVKLCVADVEVYTNLEDVSSCKFVDTRSLDMSDLADDDLRLTAEPSRPAYVIYTSGTTGTPKGVVVTQQNIVSNLDVLSRIYPHHGNRSRFLQACSQAFDVSVFEIFFTWKVGACLCSGTNDTLFEDLERAIRFLGCTHLSMTPTVASLVDPRNVPTVEFLVTAGEPMTAAVAEKWTGCLFQGMFLMPPHEFSHHPLTGNAGYGPAETTNICTVKKMRPGDFIDHLGFSFENTSTFVLGSSTTEVVPIGCVGELCFGGDQVAAGYLGMPDVTNAKFLDHPEFGRIYRSGDMGRMLPDGSLMVLGRMDDQLKLRGQRIDTGEIGSILTTSGLATSSAVVIVSRANSPASQLAVFYVPAGCTKVDRYKTLPVDDKVSEANDTLFGLLRSRLPVYMVPSYLVPISSVPLTSSGKVDRTTLQSSFRDFDRAYLDRTAGSLQKDSDSDSWSGDEKRIRETLSKVLNVPVEDINRWQPFAAVGLDSISAISVARELRSAFKHSLPVSAILRAGCVARLAQELQSAASEATSNNVIDSATLFPQSFVDEVKTSFATQGKTVSAVLPCTPLQEAMLSSTTSPSYSNQMIFKLHVPEADMKGYWHHMHRRHGILRTCFISTRDAKRAVVQVVLDDCPMPWSVVEASSLHEASGRHAQRVPRALDSNIPPVSLAVLKTGEGVFLCFACHHAMYDGVAMEALLAEVEQLATGKSLDPPVDYVPVLLEVINSPDGASDFWKNQFDDFKPAQHKLSSKHPASFYKESTRIVTKPLEVSLTQLQSICKTVGVSTLSFFQTAWSVFLTIVYGKADICFGNVMSGRALSIDGIDRLVAPCFNTLPVRTEISPSTQILALLKKFHKLNPRLLEHQFTPLRSVQNQVSKNGKQLFDSLLLLQQPRAGRLPAVWELVEDNGTMDVPLVCELTPDTSNDSVRVTLHSNSQSLTKDAVAGILEVFLDIASRIAAYPASSVPTRQQLTSDTIQVLNNLVVETALDEAEESNEETSADKEEWSEDESRIRSVVAELSRVPVSKIGRNTSIFQLGLDSINAVQLAAMMRENGLELSALNVIEFPTCAKMATCLGTSPTRAASRYDLARFKEDVRGSSWGEFDKVLPCTPLQCAMLADFVQSEGKDYLNYMSFSLNKDVALDQVRRAWESLLKHHEILRTGFMPTQHRDASFAMVQYSPHDSHLPLASHNSSADQFNVSKWKLDTAHRILRSLDQPPWALALDCGPSITMHIIMHHALYDAYSLQLLLRDLSSSLSGNVMSEHPPVEAAVLPILQASVNPQQSQDFWKQKAAEVVVNRFPTLTPLTEESPELLVTSKACGTTLAVLSDNAKNIGVPIQALLEAAWTRVLSAYLGEEDVVFGVVLSGRMSEDTKDAVFPCINTVPVIAHNRSSNSELLQQLLGYNNQLLKHQNVPLAQVQRWLGHPNTRVFDTLLVYQRMPDDATTINFPWQTVSDEGNLDYPVSIEVEPLSSGDIQLRLSFRTDILPEPQAAHMLDQFDAVLQHLSQKPNESAEDLWSSHPSIFSIMPPLEPTIISEEQFLHNFVETKAQTSPDRLALEFVTGFNGETPVSRRWTFRELNERGNQVASVLAPHAKVGQTIAIHFDKCPEACFSILGILKAGCAFLALDPSAPKARKEFILKDSGALALMTNTDDIDFVVEQPLIRVDDTLLDGASRVFNSPESLSIQDNSYCLYTSGTTGTPKGCEITHENAVQAMKAFQRLFAGHWDETSRWMQFASFHFDVSVLEQYWSWSVGIPLVGAPRDLILDDLAGTIRRLNITHLDLTPSLARLLDPSEVPSLSRGVFITGGEALKQEILDVWGPVGVIYNAYGPTEATIGVTMYQRVPQNGRASNIGRQFDNVGSFVLQPGTDIPVMKGAVGELCVSGKLVGKGYLNRPELTRERFPLLERLGERVYRTGDLVRLLHDGCFDFLGRADDQVKLRGQRLEIGEINHSIRTRVPEISDVATLVTKHGSLDKDLLVTFVSCNSAAAASKDELRVLDGENTASLVRSVQKACRETLPGYMVPSYIFQVPRIPLSPNNKADIKQLNQLFRTLTPETLVQLSPSSRPRSSEPTSETHQLVLSTMHEFLGQDTGVSLSSNIFDLGVDSISSLRLSRLLRKNGLMGASPKVILRNPALADLAEALQQSKSSKEGNGVQEARQLIQAFGHRYRSLAVQEVGVANDGDVEYVAPCTPLQEGMLSRFMSDQDEGAYFTAFRLKLAPEISIEKLKDACERLVQSHAILRTSFIQTPAGFAQVAIRTTGLCWRDLRGQDSVEVERQLSNALPELIHKNSANVSNPLELIVAQIGDETVLVVHIFHALYDGTSFEAMLRWVSAEYLHKEHETAPAFLDTLAHGPLANYDSSRQFWVEHLRDCSFDILPRLLAGDATAVIAKTKTYSARNLETLRRSLNVTLQSVVLALWTSVFKKHFPVDAATGVIVSGRSIDMDQVENTIGPLFNTLLFYAGIKEGDTWLSLIQKCHEFNTAVLQFQHVPLRNIQKWCTKSRGRPIFENLFVFQIESPSPAEPAGMWSIMDDYSVSDYPLAFEASATPDGQLRVQIVAHRDLADEATLGSLFEEIDEAMVDVTSSGSTHSLPVTENPSREASTAASPRTPLTSRPESVDGDVILKGDHHLDLGASDFDWTPTALAIRKEIAALSGASEESITEGMALLELGLDSIDLVKLSARLKHGGYELTLSQLMRSQTIAAMSGILNSRKPSVTDVDQQSGFEELTSRMRKAVEATGFDLQDADAVLPPTPLQESMIADMLQSDFDQYFNHDILELADGLDIDKFEEAWQQVVQRSPILRTVFVQIEDPKLEQTFSQVILRGNPLEISRRQANDLAQVQSIIDTHKAKARGANGSARLLQLSIVSVNAKPLLVLSISHALYDGWSLALLHQDVAAAYRGQLAQRPPIEPFLRGLVKTPTDQSRKFWSQYLANTQPSLLPKRLSSSQPSRDATHRTEAVSSVSRDQVTAFCKRHAVSLQVLGQACWASTLATHLRTLEVSFGVVLAGRDSEQSQSLIFPTMNTVAVRCFLHGSTTGFLRYLQETMGDITEFQNFPLRKAQSVSGAGGRLFNTLFILQKNPESEQQSEDSIMKSVQGSSATEFAVCAELEVASESIVWRIAGQDAFVSEKTTHQLLHQLDRALRYILETPDDNLLQFEGDEVSICQLPPFQTRKTTLSPSKSDITASKSETEDMEWTKTEGIIRGVLSQAANVEVESISKSHTLYNLGLDSISAIKVSALLRKEGLNLGVRALLTSASLKEMARQAQVSASNNRDTLKSPWTTNSTYRPPDSININALLTNAGLAESQVDEVLPPLPMQVYMMSAWQNTQGRVFYPDFLYRLHVPVSKSQLEVAWAALVDAEPILRTCLVATGEKSIPFVQVVVRPGAEGQHRRISFDGDANLAEDEKCWPQARLHARPEGDKTWLLRLSIHHSLYDGFSLPSLLGKLLSITEAQSSPAQLKMEAWKSFLFSLQDDDTKGRNRAFWTKYLTGARPGPMEILADGIGQADRVSFLKRSAVQEVRRLQASCSQAGVGLPALFFAATAKTLQKLPSGLSGSAEPKDVVFGIYYANRSLAEDLEDTYPTLNLVPLRVSLGPDADLLQVARSVQEDLHLIASHSTVGLWEVRDWTGVEIDCFVNFLHLGDESTGTLKRGHAKLEPVSDVNEFESPVLSPDNGGDTNKFSARWLKDNAVLDAFPDALDIEASINAGSMDIGVFGASTKVSETTAEELVGLLSSFLKEL</sequence>
<dbReference type="NCBIfam" id="TIGR01733">
    <property type="entry name" value="AA-adenyl-dom"/>
    <property type="match status" value="3"/>
</dbReference>
<evidence type="ECO:0000256" key="4">
    <source>
        <dbReference type="ARBA" id="ARBA00022598"/>
    </source>
</evidence>
<dbReference type="VEuPathDB" id="FungiDB:CH63R_08460"/>
<keyword evidence="2" id="KW-0596">Phosphopantetheine</keyword>
<evidence type="ECO:0000313" key="8">
    <source>
        <dbReference type="EMBL" id="OBR06939.1"/>
    </source>
</evidence>
<dbReference type="SUPFAM" id="SSF52777">
    <property type="entry name" value="CoA-dependent acyltransferases"/>
    <property type="match status" value="12"/>
</dbReference>
<feature type="domain" description="Carrier" evidence="7">
    <location>
        <begin position="547"/>
        <end position="620"/>
    </location>
</feature>
<dbReference type="FunFam" id="3.40.50.12780:FF:000024">
    <property type="entry name" value="Nonribosomal siderophore peptide synthase SidC"/>
    <property type="match status" value="2"/>
</dbReference>
<dbReference type="GO" id="GO:0031177">
    <property type="term" value="F:phosphopantetheine binding"/>
    <property type="evidence" value="ECO:0007669"/>
    <property type="project" value="InterPro"/>
</dbReference>
<dbReference type="PROSITE" id="PS00012">
    <property type="entry name" value="PHOSPHOPANTETHEINE"/>
    <property type="match status" value="4"/>
</dbReference>
<proteinExistence type="inferred from homology"/>
<dbReference type="EMBL" id="LTAN01000006">
    <property type="protein sequence ID" value="OBR06939.1"/>
    <property type="molecule type" value="Genomic_DNA"/>
</dbReference>
<feature type="region of interest" description="Disordered" evidence="6">
    <location>
        <begin position="4459"/>
        <end position="4478"/>
    </location>
</feature>
<dbReference type="InterPro" id="IPR036736">
    <property type="entry name" value="ACP-like_sf"/>
</dbReference>
<comment type="similarity">
    <text evidence="5">Belongs to the NRP synthetase family.</text>
</comment>
<feature type="compositionally biased region" description="Polar residues" evidence="6">
    <location>
        <begin position="3776"/>
        <end position="3807"/>
    </location>
</feature>
<feature type="region of interest" description="Disordered" evidence="6">
    <location>
        <begin position="4133"/>
        <end position="4152"/>
    </location>
</feature>
<dbReference type="NCBIfam" id="NF003417">
    <property type="entry name" value="PRK04813.1"/>
    <property type="match status" value="3"/>
</dbReference>
<evidence type="ECO:0000313" key="9">
    <source>
        <dbReference type="Proteomes" id="UP000092177"/>
    </source>
</evidence>
<dbReference type="GO" id="GO:0043041">
    <property type="term" value="P:amino acid activation for nonribosomal peptide biosynthetic process"/>
    <property type="evidence" value="ECO:0007669"/>
    <property type="project" value="TreeGrafter"/>
</dbReference>
<organism evidence="8 9">
    <name type="scientific">Colletotrichum higginsianum (strain IMI 349063)</name>
    <name type="common">Crucifer anthracnose fungus</name>
    <dbReference type="NCBI Taxonomy" id="759273"/>
    <lineage>
        <taxon>Eukaryota</taxon>
        <taxon>Fungi</taxon>
        <taxon>Dikarya</taxon>
        <taxon>Ascomycota</taxon>
        <taxon>Pezizomycotina</taxon>
        <taxon>Sordariomycetes</taxon>
        <taxon>Hypocreomycetidae</taxon>
        <taxon>Glomerellales</taxon>
        <taxon>Glomerellaceae</taxon>
        <taxon>Colletotrichum</taxon>
        <taxon>Colletotrichum destructivum species complex</taxon>
    </lineage>
</organism>